<dbReference type="EMBL" id="JBEAFC010000011">
    <property type="protein sequence ID" value="KAL1537110.1"/>
    <property type="molecule type" value="Genomic_DNA"/>
</dbReference>
<gene>
    <name evidence="2" type="ORF">AAHA92_29664</name>
</gene>
<accession>A0ABD1G037</accession>
<keyword evidence="2" id="KW-0808">Transferase</keyword>
<evidence type="ECO:0000313" key="2">
    <source>
        <dbReference type="EMBL" id="KAL1537110.1"/>
    </source>
</evidence>
<reference evidence="2 3" key="1">
    <citation type="submission" date="2024-06" db="EMBL/GenBank/DDBJ databases">
        <title>A chromosome level genome sequence of Diviner's sage (Salvia divinorum).</title>
        <authorList>
            <person name="Ford S.A."/>
            <person name="Ro D.-K."/>
            <person name="Ness R.W."/>
            <person name="Phillips M.A."/>
        </authorList>
    </citation>
    <scope>NUCLEOTIDE SEQUENCE [LARGE SCALE GENOMIC DNA]</scope>
    <source>
        <strain evidence="2">SAF-2024a</strain>
        <tissue evidence="2">Leaf</tissue>
    </source>
</reference>
<dbReference type="Proteomes" id="UP001567538">
    <property type="component" value="Unassembled WGS sequence"/>
</dbReference>
<comment type="caution">
    <text evidence="2">The sequence shown here is derived from an EMBL/GenBank/DDBJ whole genome shotgun (WGS) entry which is preliminary data.</text>
</comment>
<organism evidence="2 3">
    <name type="scientific">Salvia divinorum</name>
    <name type="common">Maria pastora</name>
    <name type="synonym">Diviner's sage</name>
    <dbReference type="NCBI Taxonomy" id="28513"/>
    <lineage>
        <taxon>Eukaryota</taxon>
        <taxon>Viridiplantae</taxon>
        <taxon>Streptophyta</taxon>
        <taxon>Embryophyta</taxon>
        <taxon>Tracheophyta</taxon>
        <taxon>Spermatophyta</taxon>
        <taxon>Magnoliopsida</taxon>
        <taxon>eudicotyledons</taxon>
        <taxon>Gunneridae</taxon>
        <taxon>Pentapetalae</taxon>
        <taxon>asterids</taxon>
        <taxon>lamiids</taxon>
        <taxon>Lamiales</taxon>
        <taxon>Lamiaceae</taxon>
        <taxon>Nepetoideae</taxon>
        <taxon>Mentheae</taxon>
        <taxon>Salviinae</taxon>
        <taxon>Salvia</taxon>
        <taxon>Salvia subgen. Calosphace</taxon>
    </lineage>
</organism>
<proteinExistence type="predicted"/>
<dbReference type="AlphaFoldDB" id="A0ABD1G037"/>
<keyword evidence="2" id="KW-0548">Nucleotidyltransferase</keyword>
<dbReference type="GO" id="GO:0004654">
    <property type="term" value="F:polyribonucleotide nucleotidyltransferase activity"/>
    <property type="evidence" value="ECO:0007669"/>
    <property type="project" value="UniProtKB-EC"/>
</dbReference>
<dbReference type="EC" id="2.7.7.8" evidence="2"/>
<protein>
    <submittedName>
        <fullName evidence="2">Polyribonucleotide nucleotidyltransferase</fullName>
        <ecNumber evidence="2">2.7.7.8</ecNumber>
    </submittedName>
</protein>
<feature type="compositionally biased region" description="Basic and acidic residues" evidence="1">
    <location>
        <begin position="62"/>
        <end position="75"/>
    </location>
</feature>
<feature type="region of interest" description="Disordered" evidence="1">
    <location>
        <begin position="29"/>
        <end position="75"/>
    </location>
</feature>
<keyword evidence="3" id="KW-1185">Reference proteome</keyword>
<feature type="compositionally biased region" description="Low complexity" evidence="1">
    <location>
        <begin position="31"/>
        <end position="50"/>
    </location>
</feature>
<name>A0ABD1G037_SALDI</name>
<evidence type="ECO:0000256" key="1">
    <source>
        <dbReference type="SAM" id="MobiDB-lite"/>
    </source>
</evidence>
<sequence>MAPVATKANPLLTTVPWRRIKFRTICGGRISHAPSSSSAQSTTSTDSGASGKKFSRRSLKNSRSERGRSRWKLVE</sequence>
<evidence type="ECO:0000313" key="3">
    <source>
        <dbReference type="Proteomes" id="UP001567538"/>
    </source>
</evidence>